<organism evidence="2">
    <name type="scientific">Zeugodacus cucurbitae</name>
    <name type="common">Melon fruit fly</name>
    <name type="synonym">Bactrocera cucurbitae</name>
    <dbReference type="NCBI Taxonomy" id="28588"/>
    <lineage>
        <taxon>Eukaryota</taxon>
        <taxon>Metazoa</taxon>
        <taxon>Ecdysozoa</taxon>
        <taxon>Arthropoda</taxon>
        <taxon>Hexapoda</taxon>
        <taxon>Insecta</taxon>
        <taxon>Pterygota</taxon>
        <taxon>Neoptera</taxon>
        <taxon>Endopterygota</taxon>
        <taxon>Diptera</taxon>
        <taxon>Brachycera</taxon>
        <taxon>Muscomorpha</taxon>
        <taxon>Tephritoidea</taxon>
        <taxon>Tephritidae</taxon>
        <taxon>Zeugodacus</taxon>
        <taxon>Zeugodacus</taxon>
    </lineage>
</organism>
<dbReference type="PANTHER" id="PTHR43969">
    <property type="entry name" value="GLUTATHIONE S TRANSFERASE D10, ISOFORM A-RELATED"/>
    <property type="match status" value="1"/>
</dbReference>
<reference evidence="2" key="2">
    <citation type="journal article" date="2015" name="Gigascience">
        <title>Reconstructing a comprehensive transcriptome assembly of a white-pupal translocated strain of the pest fruit fly Bactrocera cucurbitae.</title>
        <authorList>
            <person name="Sim S.B."/>
            <person name="Calla B."/>
            <person name="Hall B."/>
            <person name="DeRego T."/>
            <person name="Geib S.M."/>
        </authorList>
    </citation>
    <scope>NUCLEOTIDE SEQUENCE</scope>
</reference>
<dbReference type="InterPro" id="IPR036282">
    <property type="entry name" value="Glutathione-S-Trfase_C_sf"/>
</dbReference>
<proteinExistence type="predicted"/>
<sequence>MMDSPSGSRVPYSFIWSKNMAKMIRSTRNVQKKRALVNQRLYFEMNLYAQFRDYFYPQFALKLPANPDLKQKADIQLGYLNTFLDGETYVAGEHLTIADISLLASITTMDVAGMDLDRHPNVIRWYEHCKKIVPGYDENLEGALAYMKFYN</sequence>
<dbReference type="PANTHER" id="PTHR43969:SF9">
    <property type="entry name" value="GLUTATHIONE S TRANSFERASE D10, ISOFORM A-RELATED"/>
    <property type="match status" value="1"/>
</dbReference>
<dbReference type="SUPFAM" id="SSF47616">
    <property type="entry name" value="GST C-terminal domain-like"/>
    <property type="match status" value="1"/>
</dbReference>
<keyword evidence="2" id="KW-0808">Transferase</keyword>
<protein>
    <submittedName>
        <fullName evidence="2">Glutathione S-transferase 1-1</fullName>
    </submittedName>
</protein>
<dbReference type="Gene3D" id="1.20.1050.10">
    <property type="match status" value="1"/>
</dbReference>
<dbReference type="AlphaFoldDB" id="A0A0A1X0Y3"/>
<dbReference type="GO" id="GO:0006749">
    <property type="term" value="P:glutathione metabolic process"/>
    <property type="evidence" value="ECO:0007669"/>
    <property type="project" value="TreeGrafter"/>
</dbReference>
<dbReference type="EMBL" id="GBXI01009288">
    <property type="protein sequence ID" value="JAD05004.1"/>
    <property type="molecule type" value="Transcribed_RNA"/>
</dbReference>
<dbReference type="Pfam" id="PF14497">
    <property type="entry name" value="GST_C_3"/>
    <property type="match status" value="1"/>
</dbReference>
<dbReference type="GO" id="GO:0004364">
    <property type="term" value="F:glutathione transferase activity"/>
    <property type="evidence" value="ECO:0007669"/>
    <property type="project" value="TreeGrafter"/>
</dbReference>
<dbReference type="InterPro" id="IPR010987">
    <property type="entry name" value="Glutathione-S-Trfase_C-like"/>
</dbReference>
<dbReference type="FunFam" id="1.20.1050.10:FF:000007">
    <property type="entry name" value="Glutathione S-transferase 1-1"/>
    <property type="match status" value="1"/>
</dbReference>
<feature type="domain" description="GST C-terminal" evidence="1">
    <location>
        <begin position="30"/>
        <end position="149"/>
    </location>
</feature>
<dbReference type="CDD" id="cd03177">
    <property type="entry name" value="GST_C_Delta_Epsilon"/>
    <property type="match status" value="1"/>
</dbReference>
<reference evidence="2" key="1">
    <citation type="submission" date="2014-11" db="EMBL/GenBank/DDBJ databases">
        <authorList>
            <person name="Geib S."/>
        </authorList>
    </citation>
    <scope>NUCLEOTIDE SEQUENCE</scope>
</reference>
<dbReference type="InterPro" id="IPR004046">
    <property type="entry name" value="GST_C"/>
</dbReference>
<dbReference type="PROSITE" id="PS50405">
    <property type="entry name" value="GST_CTER"/>
    <property type="match status" value="1"/>
</dbReference>
<gene>
    <name evidence="2" type="primary">GST1_3</name>
    <name evidence="2" type="ORF">g.13942</name>
</gene>
<accession>A0A0A1X0Y3</accession>
<evidence type="ECO:0000313" key="2">
    <source>
        <dbReference type="EMBL" id="JAD05004.1"/>
    </source>
</evidence>
<evidence type="ECO:0000259" key="1">
    <source>
        <dbReference type="PROSITE" id="PS50405"/>
    </source>
</evidence>
<name>A0A0A1X0Y3_ZEUCU</name>